<evidence type="ECO:0000313" key="6">
    <source>
        <dbReference type="Proteomes" id="UP000823388"/>
    </source>
</evidence>
<comment type="caution">
    <text evidence="5">The sequence shown here is derived from an EMBL/GenBank/DDBJ whole genome shotgun (WGS) entry which is preliminary data.</text>
</comment>
<keyword evidence="6" id="KW-1185">Reference proteome</keyword>
<gene>
    <name evidence="5" type="ORF">PVAP13_4NG012200</name>
</gene>
<protein>
    <recommendedName>
        <fullName evidence="4">Protein kinase domain-containing protein</fullName>
    </recommendedName>
</protein>
<dbReference type="PANTHER" id="PTHR24055">
    <property type="entry name" value="MITOGEN-ACTIVATED PROTEIN KINASE"/>
    <property type="match status" value="1"/>
</dbReference>
<sequence>MAAGAPAARKRPAPDEAATPADAGKKKKKRARYQFENIDDYEMLEELGEGIFGVVAKARDRRTGATVSVKWIRGDEFDGGGAPNLPAVVREAGCLAACRGHPGIVQIKNVAKSEETGDLYIVMELAGPSLRSRLEGRPFSEDETRDSMRQLLRAVEKLHATGTIHRDINPDNILVGADGALKICGFGCATPARRVGKTFLGKLQGTTMQYRPSEQLICSQWYGPEGDIYALGCVMFELLTGEPLFTATTEDDMIEQTLELSDELLTMGVEAFDDVIDHLSLAGREVLAGLLSYDSWERPTAADALKHRWFTEEDVETKPPAAVEPEFPGFVPLFTQA</sequence>
<dbReference type="AlphaFoldDB" id="A0A8T0SW35"/>
<keyword evidence="1" id="KW-0547">Nucleotide-binding</keyword>
<dbReference type="PROSITE" id="PS50011">
    <property type="entry name" value="PROTEIN_KINASE_DOM"/>
    <property type="match status" value="1"/>
</dbReference>
<proteinExistence type="predicted"/>
<keyword evidence="2" id="KW-0067">ATP-binding</keyword>
<evidence type="ECO:0000259" key="4">
    <source>
        <dbReference type="PROSITE" id="PS50011"/>
    </source>
</evidence>
<dbReference type="OrthoDB" id="621080at2759"/>
<evidence type="ECO:0000256" key="2">
    <source>
        <dbReference type="ARBA" id="ARBA00022840"/>
    </source>
</evidence>
<feature type="region of interest" description="Disordered" evidence="3">
    <location>
        <begin position="1"/>
        <end position="30"/>
    </location>
</feature>
<evidence type="ECO:0000256" key="3">
    <source>
        <dbReference type="SAM" id="MobiDB-lite"/>
    </source>
</evidence>
<dbReference type="InterPro" id="IPR011009">
    <property type="entry name" value="Kinase-like_dom_sf"/>
</dbReference>
<organism evidence="5 6">
    <name type="scientific">Panicum virgatum</name>
    <name type="common">Blackwell switchgrass</name>
    <dbReference type="NCBI Taxonomy" id="38727"/>
    <lineage>
        <taxon>Eukaryota</taxon>
        <taxon>Viridiplantae</taxon>
        <taxon>Streptophyta</taxon>
        <taxon>Embryophyta</taxon>
        <taxon>Tracheophyta</taxon>
        <taxon>Spermatophyta</taxon>
        <taxon>Magnoliopsida</taxon>
        <taxon>Liliopsida</taxon>
        <taxon>Poales</taxon>
        <taxon>Poaceae</taxon>
        <taxon>PACMAD clade</taxon>
        <taxon>Panicoideae</taxon>
        <taxon>Panicodae</taxon>
        <taxon>Paniceae</taxon>
        <taxon>Panicinae</taxon>
        <taxon>Panicum</taxon>
        <taxon>Panicum sect. Hiantes</taxon>
    </lineage>
</organism>
<dbReference type="GO" id="GO:0005524">
    <property type="term" value="F:ATP binding"/>
    <property type="evidence" value="ECO:0007669"/>
    <property type="project" value="UniProtKB-KW"/>
</dbReference>
<evidence type="ECO:0000313" key="5">
    <source>
        <dbReference type="EMBL" id="KAG2603792.1"/>
    </source>
</evidence>
<evidence type="ECO:0000256" key="1">
    <source>
        <dbReference type="ARBA" id="ARBA00022741"/>
    </source>
</evidence>
<dbReference type="InterPro" id="IPR050117">
    <property type="entry name" value="MAPK"/>
</dbReference>
<dbReference type="Proteomes" id="UP000823388">
    <property type="component" value="Chromosome 4N"/>
</dbReference>
<dbReference type="SUPFAM" id="SSF56112">
    <property type="entry name" value="Protein kinase-like (PK-like)"/>
    <property type="match status" value="1"/>
</dbReference>
<dbReference type="GO" id="GO:0004672">
    <property type="term" value="F:protein kinase activity"/>
    <property type="evidence" value="ECO:0007669"/>
    <property type="project" value="InterPro"/>
</dbReference>
<reference evidence="5" key="1">
    <citation type="submission" date="2020-05" db="EMBL/GenBank/DDBJ databases">
        <title>WGS assembly of Panicum virgatum.</title>
        <authorList>
            <person name="Lovell J.T."/>
            <person name="Jenkins J."/>
            <person name="Shu S."/>
            <person name="Juenger T.E."/>
            <person name="Schmutz J."/>
        </authorList>
    </citation>
    <scope>NUCLEOTIDE SEQUENCE</scope>
    <source>
        <strain evidence="5">AP13</strain>
    </source>
</reference>
<dbReference type="Gene3D" id="1.10.510.10">
    <property type="entry name" value="Transferase(Phosphotransferase) domain 1"/>
    <property type="match status" value="1"/>
</dbReference>
<dbReference type="InterPro" id="IPR000719">
    <property type="entry name" value="Prot_kinase_dom"/>
</dbReference>
<accession>A0A8T0SW35</accession>
<dbReference type="Gene3D" id="3.30.200.20">
    <property type="entry name" value="Phosphorylase Kinase, domain 1"/>
    <property type="match status" value="1"/>
</dbReference>
<dbReference type="EMBL" id="CM029044">
    <property type="protein sequence ID" value="KAG2603792.1"/>
    <property type="molecule type" value="Genomic_DNA"/>
</dbReference>
<dbReference type="Pfam" id="PF00069">
    <property type="entry name" value="Pkinase"/>
    <property type="match status" value="1"/>
</dbReference>
<feature type="domain" description="Protein kinase" evidence="4">
    <location>
        <begin position="41"/>
        <end position="310"/>
    </location>
</feature>
<name>A0A8T0SW35_PANVG</name>